<keyword evidence="7 21" id="KW-0560">Oxidoreductase</keyword>
<keyword evidence="9 21" id="KW-0503">Monooxygenase</keyword>
<evidence type="ECO:0000256" key="17">
    <source>
        <dbReference type="ARBA" id="ARBA00044282"/>
    </source>
</evidence>
<evidence type="ECO:0000256" key="7">
    <source>
        <dbReference type="ARBA" id="ARBA00023002"/>
    </source>
</evidence>
<evidence type="ECO:0000256" key="4">
    <source>
        <dbReference type="ARBA" id="ARBA00022617"/>
    </source>
</evidence>
<dbReference type="Pfam" id="PF00067">
    <property type="entry name" value="p450"/>
    <property type="match status" value="1"/>
</dbReference>
<dbReference type="GO" id="GO:0020037">
    <property type="term" value="F:heme binding"/>
    <property type="evidence" value="ECO:0007669"/>
    <property type="project" value="InterPro"/>
</dbReference>
<keyword evidence="12" id="KW-0755">Steroidogenesis</keyword>
<keyword evidence="11" id="KW-0472">Membrane</keyword>
<evidence type="ECO:0000313" key="23">
    <source>
        <dbReference type="Proteomes" id="UP000553648"/>
    </source>
</evidence>
<dbReference type="PRINTS" id="PR00385">
    <property type="entry name" value="P450"/>
</dbReference>
<gene>
    <name evidence="22" type="primary">Cyp21</name>
    <name evidence="22" type="ORF">SERLUN_R06650</name>
</gene>
<dbReference type="InterPro" id="IPR036396">
    <property type="entry name" value="Cyt_P450_sf"/>
</dbReference>
<dbReference type="EMBL" id="VXBA01001585">
    <property type="protein sequence ID" value="NXM68691.1"/>
    <property type="molecule type" value="Genomic_DNA"/>
</dbReference>
<dbReference type="Proteomes" id="UP000553648">
    <property type="component" value="Unassembled WGS sequence"/>
</dbReference>
<evidence type="ECO:0000256" key="9">
    <source>
        <dbReference type="ARBA" id="ARBA00023033"/>
    </source>
</evidence>
<accession>A0A7L1CSG8</accession>
<evidence type="ECO:0000313" key="22">
    <source>
        <dbReference type="EMBL" id="NXM68691.1"/>
    </source>
</evidence>
<dbReference type="PRINTS" id="PR00463">
    <property type="entry name" value="EP450I"/>
</dbReference>
<comment type="subcellular location">
    <subcellularLocation>
        <location evidence="2">Endoplasmic reticulum membrane</location>
        <topology evidence="2">Peripheral membrane protein</topology>
    </subcellularLocation>
</comment>
<dbReference type="GO" id="GO:0006694">
    <property type="term" value="P:steroid biosynthetic process"/>
    <property type="evidence" value="ECO:0007669"/>
    <property type="project" value="UniProtKB-KW"/>
</dbReference>
<proteinExistence type="inferred from homology"/>
<dbReference type="AlphaFoldDB" id="A0A7L1CSG8"/>
<evidence type="ECO:0000256" key="18">
    <source>
        <dbReference type="ARBA" id="ARBA00044304"/>
    </source>
</evidence>
<protein>
    <recommendedName>
        <fullName evidence="14">Steroid 21-hydroxylase</fullName>
        <ecNumber evidence="13">1.14.14.16</ecNumber>
    </recommendedName>
    <alternativeName>
        <fullName evidence="18">21-OHase</fullName>
    </alternativeName>
    <alternativeName>
        <fullName evidence="15">Cytochrome P-450c21</fullName>
    </alternativeName>
    <alternativeName>
        <fullName evidence="19">Cytochrome P450 21</fullName>
    </alternativeName>
    <alternativeName>
        <fullName evidence="17">Cytochrome P450 XXI</fullName>
    </alternativeName>
    <alternativeName>
        <fullName evidence="16">Cytochrome P450-C21</fullName>
    </alternativeName>
</protein>
<evidence type="ECO:0000256" key="5">
    <source>
        <dbReference type="ARBA" id="ARBA00022665"/>
    </source>
</evidence>
<name>A0A7L1CSG8_9PASS</name>
<comment type="caution">
    <text evidence="22">The sequence shown here is derived from an EMBL/GenBank/DDBJ whole genome shotgun (WGS) entry which is preliminary data.</text>
</comment>
<feature type="non-terminal residue" evidence="22">
    <location>
        <position position="1"/>
    </location>
</feature>
<evidence type="ECO:0000256" key="6">
    <source>
        <dbReference type="ARBA" id="ARBA00022723"/>
    </source>
</evidence>
<keyword evidence="4 20" id="KW-0349">Heme</keyword>
<evidence type="ECO:0000256" key="16">
    <source>
        <dbReference type="ARBA" id="ARBA00044265"/>
    </source>
</evidence>
<dbReference type="InterPro" id="IPR001128">
    <property type="entry name" value="Cyt_P450"/>
</dbReference>
<dbReference type="InterPro" id="IPR017972">
    <property type="entry name" value="Cyt_P450_CS"/>
</dbReference>
<keyword evidence="5" id="KW-0754">Steroid-binding</keyword>
<reference evidence="22 23" key="1">
    <citation type="submission" date="2019-09" db="EMBL/GenBank/DDBJ databases">
        <title>Bird 10,000 Genomes (B10K) Project - Family phase.</title>
        <authorList>
            <person name="Zhang G."/>
        </authorList>
    </citation>
    <scope>NUCLEOTIDE SEQUENCE [LARGE SCALE GENOMIC DNA]</scope>
    <source>
        <strain evidence="22">B10K-DU-002-03</strain>
        <tissue evidence="22">Muscle</tissue>
    </source>
</reference>
<dbReference type="EC" id="1.14.14.16" evidence="13"/>
<dbReference type="PANTHER" id="PTHR24289:SF17">
    <property type="entry name" value="STEROID 21-HYDROXYLASE ISOFORM X1"/>
    <property type="match status" value="1"/>
</dbReference>
<evidence type="ECO:0000256" key="11">
    <source>
        <dbReference type="ARBA" id="ARBA00023136"/>
    </source>
</evidence>
<evidence type="ECO:0000256" key="12">
    <source>
        <dbReference type="ARBA" id="ARBA00023250"/>
    </source>
</evidence>
<dbReference type="GO" id="GO:0004509">
    <property type="term" value="F:steroid 21-monooxygenase activity"/>
    <property type="evidence" value="ECO:0007669"/>
    <property type="project" value="UniProtKB-EC"/>
</dbReference>
<dbReference type="PROSITE" id="PS00086">
    <property type="entry name" value="CYTOCHROME_P450"/>
    <property type="match status" value="1"/>
</dbReference>
<feature type="binding site" description="axial binding residue" evidence="20">
    <location>
        <position position="390"/>
    </location>
    <ligand>
        <name>heme</name>
        <dbReference type="ChEBI" id="CHEBI:30413"/>
    </ligand>
    <ligandPart>
        <name>Fe</name>
        <dbReference type="ChEBI" id="CHEBI:18248"/>
    </ligandPart>
</feature>
<evidence type="ECO:0000256" key="19">
    <source>
        <dbReference type="ARBA" id="ARBA00044342"/>
    </source>
</evidence>
<evidence type="ECO:0000256" key="15">
    <source>
        <dbReference type="ARBA" id="ARBA00044217"/>
    </source>
</evidence>
<dbReference type="GO" id="GO:0005496">
    <property type="term" value="F:steroid binding"/>
    <property type="evidence" value="ECO:0007669"/>
    <property type="project" value="UniProtKB-KW"/>
</dbReference>
<evidence type="ECO:0000256" key="21">
    <source>
        <dbReference type="RuleBase" id="RU000461"/>
    </source>
</evidence>
<evidence type="ECO:0000256" key="10">
    <source>
        <dbReference type="ARBA" id="ARBA00023121"/>
    </source>
</evidence>
<dbReference type="GO" id="GO:0005506">
    <property type="term" value="F:iron ion binding"/>
    <property type="evidence" value="ECO:0007669"/>
    <property type="project" value="InterPro"/>
</dbReference>
<comment type="cofactor">
    <cofactor evidence="1">
        <name>heme b</name>
        <dbReference type="ChEBI" id="CHEBI:60344"/>
    </cofactor>
</comment>
<keyword evidence="23" id="KW-1185">Reference proteome</keyword>
<dbReference type="SUPFAM" id="SSF48264">
    <property type="entry name" value="Cytochrome P450"/>
    <property type="match status" value="1"/>
</dbReference>
<feature type="non-terminal residue" evidence="22">
    <location>
        <position position="445"/>
    </location>
</feature>
<dbReference type="Gene3D" id="1.10.630.10">
    <property type="entry name" value="Cytochrome P450"/>
    <property type="match status" value="1"/>
</dbReference>
<evidence type="ECO:0000256" key="1">
    <source>
        <dbReference type="ARBA" id="ARBA00001970"/>
    </source>
</evidence>
<comment type="cofactor">
    <cofactor evidence="20">
        <name>heme</name>
        <dbReference type="ChEBI" id="CHEBI:30413"/>
    </cofactor>
</comment>
<keyword evidence="6 20" id="KW-0479">Metal-binding</keyword>
<dbReference type="PANTHER" id="PTHR24289">
    <property type="entry name" value="STEROID 17-ALPHA-HYDROXYLASE/17,20 LYASE"/>
    <property type="match status" value="1"/>
</dbReference>
<evidence type="ECO:0000256" key="14">
    <source>
        <dbReference type="ARBA" id="ARBA00044116"/>
    </source>
</evidence>
<sequence>GSLHLLHPQGALHLSRLARRRGPVLRMRMGGRDVLVLSSVGTIREALVRHWGDWLGRPPSYLGSLVSRGGQDLALGSPCPGWRQQRGATRGALARAAGRLGPLLWLQGQELCEELHSHEGAPLDPFEVFTFHTCSTIARLLFGDLVPPPGELRAFSCCLGELLQVWGRSSVQALDLLPLLRELLRLVRHRDTFVEAQIQRHKGSGGTPPNVCSPLPQECPSPPPDTVLGELLGHDPGVQGGPLSPLRLHMALVDLFIGGTETTAAALSWAVAFLLHRPELQARLRAELGGLQGPPGPGDTGRLPLLQATVSETLRLRPPAPLGLPHCALRHTSLGQFPIAAGTILVPNLLAAQQDPDIWQHPNAFLPERFLSPGAPWRSLMPFGCGARSCPGEGLARAELFVFLGLILREFRLEPGPGGLPGLGGSPGTVLRCPPFRLRMVPCQP</sequence>
<dbReference type="InterPro" id="IPR002401">
    <property type="entry name" value="Cyt_P450_E_grp-I"/>
</dbReference>
<dbReference type="GO" id="GO:0042448">
    <property type="term" value="P:progesterone metabolic process"/>
    <property type="evidence" value="ECO:0007669"/>
    <property type="project" value="TreeGrafter"/>
</dbReference>
<evidence type="ECO:0000256" key="8">
    <source>
        <dbReference type="ARBA" id="ARBA00023004"/>
    </source>
</evidence>
<organism evidence="22 23">
    <name type="scientific">Serilophus lunatus</name>
    <name type="common">silver-breasted broadbill</name>
    <dbReference type="NCBI Taxonomy" id="239386"/>
    <lineage>
        <taxon>Eukaryota</taxon>
        <taxon>Metazoa</taxon>
        <taxon>Chordata</taxon>
        <taxon>Craniata</taxon>
        <taxon>Vertebrata</taxon>
        <taxon>Euteleostomi</taxon>
        <taxon>Archelosauria</taxon>
        <taxon>Archosauria</taxon>
        <taxon>Dinosauria</taxon>
        <taxon>Saurischia</taxon>
        <taxon>Theropoda</taxon>
        <taxon>Coelurosauria</taxon>
        <taxon>Aves</taxon>
        <taxon>Neognathae</taxon>
        <taxon>Neoaves</taxon>
        <taxon>Telluraves</taxon>
        <taxon>Australaves</taxon>
        <taxon>Passeriformes</taxon>
        <taxon>Eurylaimidae</taxon>
        <taxon>Serilophus</taxon>
    </lineage>
</organism>
<evidence type="ECO:0000256" key="13">
    <source>
        <dbReference type="ARBA" id="ARBA00044040"/>
    </source>
</evidence>
<evidence type="ECO:0000256" key="2">
    <source>
        <dbReference type="ARBA" id="ARBA00004406"/>
    </source>
</evidence>
<comment type="similarity">
    <text evidence="3 21">Belongs to the cytochrome P450 family.</text>
</comment>
<evidence type="ECO:0000256" key="3">
    <source>
        <dbReference type="ARBA" id="ARBA00010617"/>
    </source>
</evidence>
<dbReference type="GO" id="GO:0004508">
    <property type="term" value="F:steroid 17-alpha-monooxygenase activity"/>
    <property type="evidence" value="ECO:0007669"/>
    <property type="project" value="TreeGrafter"/>
</dbReference>
<keyword evidence="8 20" id="KW-0408">Iron</keyword>
<dbReference type="GO" id="GO:0005789">
    <property type="term" value="C:endoplasmic reticulum membrane"/>
    <property type="evidence" value="ECO:0007669"/>
    <property type="project" value="UniProtKB-SubCell"/>
</dbReference>
<dbReference type="OrthoDB" id="2789670at2759"/>
<evidence type="ECO:0000256" key="20">
    <source>
        <dbReference type="PIRSR" id="PIRSR602401-1"/>
    </source>
</evidence>
<keyword evidence="10" id="KW-0446">Lipid-binding</keyword>
<dbReference type="GO" id="GO:0042446">
    <property type="term" value="P:hormone biosynthetic process"/>
    <property type="evidence" value="ECO:0007669"/>
    <property type="project" value="TreeGrafter"/>
</dbReference>